<dbReference type="OrthoDB" id="7002769at2"/>
<evidence type="ECO:0000313" key="2">
    <source>
        <dbReference type="EMBL" id="TBU87336.1"/>
    </source>
</evidence>
<dbReference type="EMBL" id="QJUL01000039">
    <property type="protein sequence ID" value="TBU87336.1"/>
    <property type="molecule type" value="Genomic_DNA"/>
</dbReference>
<keyword evidence="4" id="KW-1185">Reference proteome</keyword>
<proteinExistence type="predicted"/>
<dbReference type="EMBL" id="QJUM01000002">
    <property type="protein sequence ID" value="TBV09418.1"/>
    <property type="molecule type" value="Genomic_DNA"/>
</dbReference>
<dbReference type="Proteomes" id="UP000293172">
    <property type="component" value="Unassembled WGS sequence"/>
</dbReference>
<name>A0A4Q9QV51_9GAMM</name>
<dbReference type="Proteomes" id="UP000291334">
    <property type="component" value="Unassembled WGS sequence"/>
</dbReference>
<evidence type="ECO:0000313" key="4">
    <source>
        <dbReference type="Proteomes" id="UP000291334"/>
    </source>
</evidence>
<dbReference type="AlphaFoldDB" id="A0A4Q9QV51"/>
<accession>A0A4Q9QV51</accession>
<evidence type="ECO:0000313" key="5">
    <source>
        <dbReference type="Proteomes" id="UP000293172"/>
    </source>
</evidence>
<organism evidence="2 5">
    <name type="scientific">Phytopseudomonas dryadis</name>
    <dbReference type="NCBI Taxonomy" id="2487520"/>
    <lineage>
        <taxon>Bacteria</taxon>
        <taxon>Pseudomonadati</taxon>
        <taxon>Pseudomonadota</taxon>
        <taxon>Gammaproteobacteria</taxon>
        <taxon>Pseudomonadales</taxon>
        <taxon>Pseudomonadaceae</taxon>
        <taxon>Phytopseudomonas</taxon>
    </lineage>
</organism>
<feature type="region of interest" description="Disordered" evidence="1">
    <location>
        <begin position="42"/>
        <end position="65"/>
    </location>
</feature>
<protein>
    <submittedName>
        <fullName evidence="2">Uncharacterized protein</fullName>
    </submittedName>
</protein>
<evidence type="ECO:0000256" key="1">
    <source>
        <dbReference type="SAM" id="MobiDB-lite"/>
    </source>
</evidence>
<reference evidence="4 5" key="1">
    <citation type="submission" date="2018-06" db="EMBL/GenBank/DDBJ databases">
        <title>Three novel Pseudomonas species isolated from symptomatic oak.</title>
        <authorList>
            <person name="Bueno-Gonzalez V."/>
            <person name="Brady C."/>
        </authorList>
    </citation>
    <scope>NUCLEOTIDE SEQUENCE [LARGE SCALE GENOMIC DNA]</scope>
    <source>
        <strain evidence="3 4">P26B</strain>
        <strain evidence="2 5">P6B</strain>
    </source>
</reference>
<gene>
    <name evidence="3" type="ORF">DNK34_02480</name>
    <name evidence="2" type="ORF">DNK44_20580</name>
</gene>
<comment type="caution">
    <text evidence="2">The sequence shown here is derived from an EMBL/GenBank/DDBJ whole genome shotgun (WGS) entry which is preliminary data.</text>
</comment>
<evidence type="ECO:0000313" key="3">
    <source>
        <dbReference type="EMBL" id="TBV09418.1"/>
    </source>
</evidence>
<sequence>MAFPCQVLQQRMARFPTQPAGPGPFCRECCVSRRSFGTPNFASRALPRDKTGSGAVVLKRQQTLT</sequence>